<feature type="compositionally biased region" description="Basic and acidic residues" evidence="7">
    <location>
        <begin position="1223"/>
        <end position="1232"/>
    </location>
</feature>
<dbReference type="RefSeq" id="XP_022240185.1">
    <property type="nucleotide sequence ID" value="XM_022384477.1"/>
</dbReference>
<evidence type="ECO:0000259" key="11">
    <source>
        <dbReference type="PROSITE" id="PS51309"/>
    </source>
</evidence>
<dbReference type="Gene3D" id="1.10.1900.10">
    <property type="entry name" value="c-terminal domain of poly(a) binding protein"/>
    <property type="match status" value="1"/>
</dbReference>
<evidence type="ECO:0000313" key="12">
    <source>
        <dbReference type="Proteomes" id="UP000694941"/>
    </source>
</evidence>
<dbReference type="Gene3D" id="2.130.10.30">
    <property type="entry name" value="Regulator of chromosome condensation 1/beta-lactamase-inhibitor protein II"/>
    <property type="match status" value="1"/>
</dbReference>
<reference evidence="13" key="1">
    <citation type="submission" date="2025-08" db="UniProtKB">
        <authorList>
            <consortium name="RefSeq"/>
        </authorList>
    </citation>
    <scope>IDENTIFICATION</scope>
    <source>
        <tissue evidence="13">Muscle</tissue>
    </source>
</reference>
<dbReference type="SMART" id="SM00517">
    <property type="entry name" value="PolyA"/>
    <property type="match status" value="1"/>
</dbReference>
<organism evidence="12 13">
    <name type="scientific">Limulus polyphemus</name>
    <name type="common">Atlantic horseshoe crab</name>
    <dbReference type="NCBI Taxonomy" id="6850"/>
    <lineage>
        <taxon>Eukaryota</taxon>
        <taxon>Metazoa</taxon>
        <taxon>Ecdysozoa</taxon>
        <taxon>Arthropoda</taxon>
        <taxon>Chelicerata</taxon>
        <taxon>Merostomata</taxon>
        <taxon>Xiphosura</taxon>
        <taxon>Limulidae</taxon>
        <taxon>Limulus</taxon>
    </lineage>
</organism>
<dbReference type="Pfam" id="PF11547">
    <property type="entry name" value="E3_UbLigase_EDD"/>
    <property type="match status" value="1"/>
</dbReference>
<protein>
    <submittedName>
        <fullName evidence="13">E3 ubiquitin-protein ligase UBR5-like</fullName>
    </submittedName>
</protein>
<dbReference type="Gene3D" id="3.30.2410.10">
    <property type="entry name" value="Hect, E3 ligase catalytic domain"/>
    <property type="match status" value="1"/>
</dbReference>
<dbReference type="Gene3D" id="3.30.2160.10">
    <property type="entry name" value="Hect, E3 ligase catalytic domain"/>
    <property type="match status" value="1"/>
</dbReference>
<dbReference type="PANTHER" id="PTHR46276:SF1">
    <property type="entry name" value="E3 UBIQUITIN-PROTEIN LIGASE UBR5"/>
    <property type="match status" value="1"/>
</dbReference>
<dbReference type="PROSITE" id="PS51309">
    <property type="entry name" value="PABC"/>
    <property type="match status" value="1"/>
</dbReference>
<dbReference type="PANTHER" id="PTHR46276">
    <property type="entry name" value="E3 UBIQUITIN-PROTEIN LIGASE UBR5"/>
    <property type="match status" value="1"/>
</dbReference>
<feature type="compositionally biased region" description="Acidic residues" evidence="7">
    <location>
        <begin position="1553"/>
        <end position="1580"/>
    </location>
</feature>
<dbReference type="Gene3D" id="3.90.1750.10">
    <property type="entry name" value="Hect, E3 ligase catalytic domains"/>
    <property type="match status" value="2"/>
</dbReference>
<feature type="domain" description="UBR-type" evidence="10">
    <location>
        <begin position="1085"/>
        <end position="1153"/>
    </location>
</feature>
<dbReference type="InterPro" id="IPR003126">
    <property type="entry name" value="Znf_UBR"/>
</dbReference>
<feature type="region of interest" description="Disordered" evidence="7">
    <location>
        <begin position="2006"/>
        <end position="2061"/>
    </location>
</feature>
<feature type="compositionally biased region" description="Basic and acidic residues" evidence="7">
    <location>
        <begin position="1484"/>
        <end position="1503"/>
    </location>
</feature>
<dbReference type="CDD" id="cd14423">
    <property type="entry name" value="CUE_UBR5"/>
    <property type="match status" value="1"/>
</dbReference>
<feature type="region of interest" description="Disordered" evidence="7">
    <location>
        <begin position="2408"/>
        <end position="2428"/>
    </location>
</feature>
<feature type="compositionally biased region" description="Basic and acidic residues" evidence="7">
    <location>
        <begin position="945"/>
        <end position="954"/>
    </location>
</feature>
<feature type="region of interest" description="Disordered" evidence="7">
    <location>
        <begin position="2145"/>
        <end position="2165"/>
    </location>
</feature>
<feature type="compositionally biased region" description="Basic and acidic residues" evidence="7">
    <location>
        <begin position="534"/>
        <end position="557"/>
    </location>
</feature>
<feature type="region of interest" description="Disordered" evidence="7">
    <location>
        <begin position="1197"/>
        <end position="1232"/>
    </location>
</feature>
<feature type="compositionally biased region" description="Acidic residues" evidence="7">
    <location>
        <begin position="1504"/>
        <end position="1514"/>
    </location>
</feature>
<feature type="zinc finger region" description="UBR-type" evidence="6">
    <location>
        <begin position="1085"/>
        <end position="1153"/>
    </location>
</feature>
<evidence type="ECO:0000313" key="13">
    <source>
        <dbReference type="RefSeq" id="XP_022240185.1"/>
    </source>
</evidence>
<feature type="compositionally biased region" description="Low complexity" evidence="7">
    <location>
        <begin position="1528"/>
        <end position="1548"/>
    </location>
</feature>
<name>A0ABM1S980_LIMPO</name>
<feature type="active site" description="Glycyl thioester intermediate" evidence="5">
    <location>
        <position position="2793"/>
    </location>
</feature>
<evidence type="ECO:0000259" key="9">
    <source>
        <dbReference type="PROSITE" id="PS50237"/>
    </source>
</evidence>
<feature type="compositionally biased region" description="Low complexity" evidence="7">
    <location>
        <begin position="231"/>
        <end position="240"/>
    </location>
</feature>
<feature type="domain" description="PABC" evidence="11">
    <location>
        <begin position="2410"/>
        <end position="2487"/>
    </location>
</feature>
<dbReference type="Pfam" id="PF00658">
    <property type="entry name" value="MLLE"/>
    <property type="match status" value="1"/>
</dbReference>
<feature type="domain" description="UBA" evidence="8">
    <location>
        <begin position="137"/>
        <end position="179"/>
    </location>
</feature>
<evidence type="ECO:0000259" key="8">
    <source>
        <dbReference type="PROSITE" id="PS50030"/>
    </source>
</evidence>
<dbReference type="InterPro" id="IPR015940">
    <property type="entry name" value="UBA"/>
</dbReference>
<feature type="compositionally biased region" description="Polar residues" evidence="7">
    <location>
        <begin position="2414"/>
        <end position="2428"/>
    </location>
</feature>
<feature type="region of interest" description="Disordered" evidence="7">
    <location>
        <begin position="2093"/>
        <end position="2116"/>
    </location>
</feature>
<dbReference type="InterPro" id="IPR024725">
    <property type="entry name" value="UBR5_UBA"/>
</dbReference>
<keyword evidence="1" id="KW-0479">Metal-binding</keyword>
<dbReference type="Proteomes" id="UP000694941">
    <property type="component" value="Unplaced"/>
</dbReference>
<feature type="region of interest" description="Disordered" evidence="7">
    <location>
        <begin position="937"/>
        <end position="956"/>
    </location>
</feature>
<dbReference type="InterPro" id="IPR002004">
    <property type="entry name" value="PABP_HYD_C"/>
</dbReference>
<dbReference type="InterPro" id="IPR000569">
    <property type="entry name" value="HECT_dom"/>
</dbReference>
<evidence type="ECO:0000256" key="3">
    <source>
        <dbReference type="ARBA" id="ARBA00022786"/>
    </source>
</evidence>
<dbReference type="InterPro" id="IPR036053">
    <property type="entry name" value="PABP-dom"/>
</dbReference>
<feature type="region of interest" description="Disordered" evidence="7">
    <location>
        <begin position="229"/>
        <end position="258"/>
    </location>
</feature>
<feature type="compositionally biased region" description="Polar residues" evidence="7">
    <location>
        <begin position="2039"/>
        <end position="2054"/>
    </location>
</feature>
<dbReference type="PROSITE" id="PS50030">
    <property type="entry name" value="UBA"/>
    <property type="match status" value="1"/>
</dbReference>
<keyword evidence="2" id="KW-0863">Zinc-finger</keyword>
<dbReference type="GeneID" id="106458308"/>
<evidence type="ECO:0000259" key="10">
    <source>
        <dbReference type="PROSITE" id="PS51157"/>
    </source>
</evidence>
<dbReference type="SUPFAM" id="SSF50985">
    <property type="entry name" value="RCC1/BLIP-II"/>
    <property type="match status" value="1"/>
</dbReference>
<dbReference type="SMART" id="SM00119">
    <property type="entry name" value="HECTc"/>
    <property type="match status" value="1"/>
</dbReference>
<keyword evidence="3 5" id="KW-0833">Ubl conjugation pathway</keyword>
<feature type="region of interest" description="Disordered" evidence="7">
    <location>
        <begin position="534"/>
        <end position="595"/>
    </location>
</feature>
<dbReference type="SUPFAM" id="SSF56204">
    <property type="entry name" value="Hect, E3 ligase catalytic domain"/>
    <property type="match status" value="1"/>
</dbReference>
<evidence type="ECO:0000256" key="2">
    <source>
        <dbReference type="ARBA" id="ARBA00022771"/>
    </source>
</evidence>
<evidence type="ECO:0000256" key="6">
    <source>
        <dbReference type="PROSITE-ProRule" id="PRU00508"/>
    </source>
</evidence>
<dbReference type="InterPro" id="IPR035983">
    <property type="entry name" value="Hect_E3_ubiquitin_ligase"/>
</dbReference>
<dbReference type="CDD" id="cd19675">
    <property type="entry name" value="UBR-box_UBR5"/>
    <property type="match status" value="1"/>
</dbReference>
<evidence type="ECO:0000256" key="4">
    <source>
        <dbReference type="ARBA" id="ARBA00022833"/>
    </source>
</evidence>
<dbReference type="Gene3D" id="1.10.8.10">
    <property type="entry name" value="DNA helicase RuvA subunit, C-terminal domain"/>
    <property type="match status" value="1"/>
</dbReference>
<feature type="region of interest" description="Disordered" evidence="7">
    <location>
        <begin position="2505"/>
        <end position="2526"/>
    </location>
</feature>
<feature type="compositionally biased region" description="Polar residues" evidence="7">
    <location>
        <begin position="2096"/>
        <end position="2115"/>
    </location>
</feature>
<feature type="compositionally biased region" description="Low complexity" evidence="7">
    <location>
        <begin position="565"/>
        <end position="576"/>
    </location>
</feature>
<evidence type="ECO:0000256" key="5">
    <source>
        <dbReference type="PROSITE-ProRule" id="PRU00104"/>
    </source>
</evidence>
<dbReference type="Pfam" id="PF00632">
    <property type="entry name" value="HECT"/>
    <property type="match status" value="1"/>
</dbReference>
<dbReference type="SUPFAM" id="SSF63570">
    <property type="entry name" value="PABC (PABP) domain"/>
    <property type="match status" value="1"/>
</dbReference>
<dbReference type="SMART" id="SM00396">
    <property type="entry name" value="ZnF_UBR1"/>
    <property type="match status" value="1"/>
</dbReference>
<feature type="compositionally biased region" description="Basic and acidic residues" evidence="7">
    <location>
        <begin position="243"/>
        <end position="258"/>
    </location>
</feature>
<proteinExistence type="predicted"/>
<evidence type="ECO:0000256" key="1">
    <source>
        <dbReference type="ARBA" id="ARBA00022723"/>
    </source>
</evidence>
<dbReference type="PROSITE" id="PS50237">
    <property type="entry name" value="HECT"/>
    <property type="match status" value="1"/>
</dbReference>
<feature type="domain" description="HECT" evidence="9">
    <location>
        <begin position="2540"/>
        <end position="2824"/>
    </location>
</feature>
<gene>
    <name evidence="13" type="primary">LOC106458308</name>
</gene>
<dbReference type="InterPro" id="IPR047503">
    <property type="entry name" value="UBR-box_UBR5"/>
</dbReference>
<evidence type="ECO:0000256" key="7">
    <source>
        <dbReference type="SAM" id="MobiDB-lite"/>
    </source>
</evidence>
<dbReference type="PROSITE" id="PS51157">
    <property type="entry name" value="ZF_UBR"/>
    <property type="match status" value="1"/>
</dbReference>
<dbReference type="InterPro" id="IPR009091">
    <property type="entry name" value="RCC1/BLIP-II"/>
</dbReference>
<feature type="region of interest" description="Disordered" evidence="7">
    <location>
        <begin position="1474"/>
        <end position="1580"/>
    </location>
</feature>
<feature type="compositionally biased region" description="Pro residues" evidence="7">
    <location>
        <begin position="2015"/>
        <end position="2033"/>
    </location>
</feature>
<keyword evidence="4" id="KW-0862">Zinc</keyword>
<sequence length="2824" mass="311243">MTSIHFVIHPLPGNEEQLNERLKEVADKINKVGITRTAVPDQLNTAVVKQCAVGPNHVAFLLEDGSVCRLAYAVQSDRLDLNENEGSKVLNLKGSSTTQSSTRAPTRTRGRIMRTTSSRGRGSSVIMGSRPVVPTPYVPEELVSQAQVVLQGKSRNVIIRELQRTNLDVNLAVNNLLSRDNEEGEDMDDSQDSYMPGDDLISLLDAGIHSDHPSVIIDAEAMSPEDMFGYSSLRSRSGSRGRSGGERERDPDRDRDSMFRLRERQYSGSRRWLESALRDSGAADKVGESIGLVDTKKREVGDSNPLWLSDDLEYWPDKQSGLKFTQIAAIYSELIAVSATGQLYQWKWSEPEPYRHPENPTIFHPKTISLGLVGEKILLLAASGVRATVATETGKLSTWMDETLLSVSSKLEHCAQAFSELQQEKISSLHVCSFFTCARLESGHIYWWGVAPFSQRKKLWEKVRTKTKKHKSATLSSEITAGVQVCMRNSPMYHPGALAFTTAGGVPRVGQLVSAAWNLTDVCHFRLLPQGGSERKSEFRESKDGCKASENKSDRIEMPPPPSPASSTCSEPASSPLPHKRKHRQSAMKDDAERKDEEAWVLKDVIFVEDVKNLPIGRVLKVDGAYAAVRFSMSVKDTPVTTDRSGVPLSASNSGNGEDIQTVLQDCRLLRKDELQVVKGGTTPRVPDCFQRTPRKVNIPDSGQILAFSVDAHGIHAVVKNNNKLSYVLYSLGSGKPEQDSPFPTDTQSFLGKDPRLVSLFCCGENEMVTLLRDGNCAIYPLGKDCTENIKDPVWLDMPPARVIGLGVHPLKDVTNNQKNQVSVIVLVLENQTLLPSILKCDPEGVRQTLVSFEGDRNAGSSSYSHLSIQNLLEERCDGNRNILHAAVATCFPTSNREPEASDGNSSGLDSFDFLSAGSLSSRNICLREMMRKASSSTRNLPGLESRETDRDADVPIPTLIWPPDPSYNTSGPVSSLANQAPGVDVGERRGTGLTVLWLLCESQVLRPYLKDLLSARDGQGCTPFMSAIAGRAYPAALLLLDTAQRIAQEVASDVELQRKILMSMIYPRGSNPDDSPLHVLCCNDTCSFTWTGAEHINQDIFECRTCGLTGSLCCCTECARVCHKGHDCKLKRTSPTAYCDCWEKCKCKALISGHQNARYQLLNRLISETDLVANPNSRGESILLFLVQTVGRQAVEQRQYRPSRPRPSAPRKTPATEQETEMPDHDLEPPRFSRRALERLLNDWSAVRAMMVSGSQNKKRTVENAANQQLYEEQACLKSQNGTAFLDKFTYCLLVKCSMDMLDTLLTTLIREMQNESVPGRRAEARTVAQWFVRSVTRIFVILSVEMAPCTGRKKSIAGVSQPIAKCRRVFQALITLAVEELCETADSLFAPVRLGVARPTAPFSLVSSCIDAVQGSEELFAVDPMLTRSSQQEAVSQISGAGDTQTVNLGVVGQAESSGDRVEDHEVDVLQAVEGEDPDHEESERDEPAEVSEHDNVQPENHDDESDSDSDSNPDSASYQSNQDNTSAQRSATTGATAGSDTGVASLPYFSEDDSAESSNAEEEEESEARETEPDTEELAFLDEQLERRTSGGGATGPRPNLAPQHMQWAIRQREQSRNTVTASGSGGIIYIDHSSLRRTTNANTSVAAAVAQECAVTTTTTSVSLARAFAIVIRQIADLLTMLQDYTALTPNLACVLDVPYQESDNLQYYLEYRLKPTWEWLTTVMDSTEAQLRFGSALANISDPTHRSHSLPVQHIRFTRRNEDTRNLQVLDTRRRGRFTQTGSDSVSARRDFLSYALSLMRAHHNEHFDSLPVIDISSLRHVAYVFDALIYYMRSGLDGAAGDDLRDGLSLDAWNDQDENDNEDQDDDETPSVLMDIYNAEDDSPLSTSKGRKHSFFQRSESTLFLGCPPPDPFATPLSEALPLADQPHLLTPNARREDLFSTPRQAGPSTNTGETIHDTCSVYNLYENLPTRLGLSIRNDLHSQHFPLYPFHTVASTSVTNSSSCGPLPSAPPLPTTLPPVPPPPPEQESTDFEMTSVTQTQSQPTFPNNSFSIASATNTTSSSAVASEGSISAEWFPSLSSRGMPGTSGLYSGNESNNQSVTPSTESSRAPIIVAAPSKREAPSPVKSSVIVHAGSFRPSSTVTSDQSSGMSHCTSAPSPVAEVTITSSYLYPSTTMSNTSMSTSSRVDSGLLCQETSLGSGPGSTSVRAQNTFGQLVSHDVLLGRWRLSLELFGRVFVDDVGAEPGSVISELGGFPVKEARFRREMEKLRNSQQRDLNLSKVDRSRTTLLQQTFKELNTHNSRRIAGSTPPLAVSRVKVTFKDEPGEGSGVARSFYTAIAEAVLSPERLPNLKNCQVGNRSLQYNLIQRLRRANPSWRPLESRERDSQLTLRYDAPPFVMPGEAGSSGQASNEHLSSHRQQLGQRLYPRVHTLRPSLAGKITGMLLELSAAQLLLLLASEDALRQKVEEAVDIILSHGRDSSSEALLDLDVFNLSDRSRRGGSSRRADTEDEDDLEDNAPLFYQPGKRGFYSPRQGKYTPERLNAFRNVGRILGLCLLQNELCPIFLNRHVIKYILGRRVGWHDLAFFDPLLYESLRQLVLDAESKESNSIFSALDLTFSIDLCPEEGGGSVELIPGGKDIKVTAQNVYDYVRRYAEYRMVISQQKALEVLRTGVYDVLPSNTLEGLTAEDFRLLLNGVGDINIQTLISYTSFNDESGEGGEKLVKFKRWFWSIVERMANHEKQDLVYFWTGSPALPASEEGFQPMPSITIRPADDQHLPTANTCISRLYIPLYSSKAILRSKLLLAIKTKNFGFV</sequence>
<keyword evidence="12" id="KW-1185">Reference proteome</keyword>
<accession>A0ABM1S980</accession>